<keyword evidence="5 9" id="KW-0829">Tyrosine-protein kinase</keyword>
<accession>A0A8R1HRG1</accession>
<evidence type="ECO:0000256" key="4">
    <source>
        <dbReference type="ARBA" id="ARBA00022840"/>
    </source>
</evidence>
<dbReference type="FunFam" id="3.30.200.20:FF:000518">
    <property type="entry name" value="Tyrosine-protein kinase"/>
    <property type="match status" value="1"/>
</dbReference>
<dbReference type="PROSITE" id="PS00107">
    <property type="entry name" value="PROTEIN_KINASE_ATP"/>
    <property type="match status" value="1"/>
</dbReference>
<evidence type="ECO:0000259" key="11">
    <source>
        <dbReference type="PROSITE" id="PS50001"/>
    </source>
</evidence>
<dbReference type="PROSITE" id="PS00109">
    <property type="entry name" value="PROTEIN_KINASE_TYR"/>
    <property type="match status" value="1"/>
</dbReference>
<proteinExistence type="inferred from homology"/>
<dbReference type="Proteomes" id="UP000005237">
    <property type="component" value="Unassembled WGS sequence"/>
</dbReference>
<evidence type="ECO:0000256" key="10">
    <source>
        <dbReference type="SAM" id="MobiDB-lite"/>
    </source>
</evidence>
<dbReference type="InterPro" id="IPR036860">
    <property type="entry name" value="SH2_dom_sf"/>
</dbReference>
<feature type="compositionally biased region" description="Polar residues" evidence="10">
    <location>
        <begin position="25"/>
        <end position="37"/>
    </location>
</feature>
<comment type="similarity">
    <text evidence="9">Belongs to the protein kinase superfamily. Tyr protein kinase family.</text>
</comment>
<dbReference type="InterPro" id="IPR011009">
    <property type="entry name" value="Kinase-like_dom_sf"/>
</dbReference>
<dbReference type="PROSITE" id="PS50001">
    <property type="entry name" value="SH2"/>
    <property type="match status" value="1"/>
</dbReference>
<evidence type="ECO:0000256" key="5">
    <source>
        <dbReference type="ARBA" id="ARBA00023137"/>
    </source>
</evidence>
<comment type="catalytic activity">
    <reaction evidence="6 9">
        <text>L-tyrosyl-[protein] + ATP = O-phospho-L-tyrosyl-[protein] + ADP + H(+)</text>
        <dbReference type="Rhea" id="RHEA:10596"/>
        <dbReference type="Rhea" id="RHEA-COMP:10136"/>
        <dbReference type="Rhea" id="RHEA-COMP:20101"/>
        <dbReference type="ChEBI" id="CHEBI:15378"/>
        <dbReference type="ChEBI" id="CHEBI:30616"/>
        <dbReference type="ChEBI" id="CHEBI:46858"/>
        <dbReference type="ChEBI" id="CHEBI:61978"/>
        <dbReference type="ChEBI" id="CHEBI:456216"/>
        <dbReference type="EC" id="2.7.10.2"/>
    </reaction>
</comment>
<dbReference type="InterPro" id="IPR017441">
    <property type="entry name" value="Protein_kinase_ATP_BS"/>
</dbReference>
<dbReference type="Pfam" id="PF07714">
    <property type="entry name" value="PK_Tyr_Ser-Thr"/>
    <property type="match status" value="1"/>
</dbReference>
<reference evidence="13" key="2">
    <citation type="submission" date="2022-06" db="UniProtKB">
        <authorList>
            <consortium name="EnsemblMetazoa"/>
        </authorList>
    </citation>
    <scope>IDENTIFICATION</scope>
    <source>
        <strain evidence="13">DF5081</strain>
    </source>
</reference>
<dbReference type="InterPro" id="IPR020635">
    <property type="entry name" value="Tyr_kinase_cat_dom"/>
</dbReference>
<keyword evidence="14" id="KW-1185">Reference proteome</keyword>
<keyword evidence="7" id="KW-0727">SH2 domain</keyword>
<dbReference type="InterPro" id="IPR035849">
    <property type="entry name" value="Fes/Fps/Fer_SH2"/>
</dbReference>
<dbReference type="InterPro" id="IPR000719">
    <property type="entry name" value="Prot_kinase_dom"/>
</dbReference>
<dbReference type="PANTHER" id="PTHR24418">
    <property type="entry name" value="TYROSINE-PROTEIN KINASE"/>
    <property type="match status" value="1"/>
</dbReference>
<dbReference type="PROSITE" id="PS50011">
    <property type="entry name" value="PROTEIN_KINASE_DOM"/>
    <property type="match status" value="1"/>
</dbReference>
<protein>
    <recommendedName>
        <fullName evidence="9">Tyrosine-protein kinase</fullName>
        <ecNumber evidence="9">2.7.10.2</ecNumber>
    </recommendedName>
</protein>
<dbReference type="SUPFAM" id="SSF56112">
    <property type="entry name" value="Protein kinase-like (PK-like)"/>
    <property type="match status" value="1"/>
</dbReference>
<dbReference type="InterPro" id="IPR008266">
    <property type="entry name" value="Tyr_kinase_AS"/>
</dbReference>
<sequence length="458" mass="52662">MFEPRSSAESDATQTHIARRIRSFNPDSNNNSTYSSSIDNEQYYHGLLPREDVSLLLKENGDFVVRSSEAKPGEARSYILSVLTDKTSLDHPIKHLIIYTDSQNRKYWIDKKTFETIRSLLDFYQTETGKPVVHLIRAIPRQSWELEHESITIQKKLGEGAFGEVSMGVFKTKKMTKGIQVALKQAKLDKLNKEQIKEFMSEARHLRTFQHPNIVKLYGVAVLQEPLYMVMELASHGALDSYLQKNPTLPLETRNEMILQAAWGIEYLHSKQVIHRDIAARNCLYGDQKVKISDFGLSRTGLVYQMEQARKIPIRWCSVETLVTGCYTSKTDVWSYGILCWEIYNNVSIEPYTGVSTEELNQKLRHGLRMDVPTHIHADIQKMIQNCWLENPSERPSMTEITGILQKITGLKRPPEKEKQERSKSKSKELTTKESSNTVEGLCKVEPNRKTRKKKPSN</sequence>
<dbReference type="SUPFAM" id="SSF55550">
    <property type="entry name" value="SH2 domain"/>
    <property type="match status" value="1"/>
</dbReference>
<reference evidence="14" key="1">
    <citation type="submission" date="2010-08" db="EMBL/GenBank/DDBJ databases">
        <authorList>
            <consortium name="Caenorhabditis japonica Sequencing Consortium"/>
            <person name="Wilson R.K."/>
        </authorList>
    </citation>
    <scope>NUCLEOTIDE SEQUENCE [LARGE SCALE GENOMIC DNA]</scope>
    <source>
        <strain evidence="14">DF5081</strain>
    </source>
</reference>
<evidence type="ECO:0000256" key="1">
    <source>
        <dbReference type="ARBA" id="ARBA00022679"/>
    </source>
</evidence>
<feature type="binding site" evidence="8">
    <location>
        <position position="184"/>
    </location>
    <ligand>
        <name>ATP</name>
        <dbReference type="ChEBI" id="CHEBI:30616"/>
    </ligand>
</feature>
<dbReference type="EC" id="2.7.10.2" evidence="9"/>
<dbReference type="SMART" id="SM00252">
    <property type="entry name" value="SH2"/>
    <property type="match status" value="1"/>
</dbReference>
<dbReference type="CDD" id="cd10361">
    <property type="entry name" value="SH2_Fps_family"/>
    <property type="match status" value="1"/>
</dbReference>
<keyword evidence="4 8" id="KW-0067">ATP-binding</keyword>
<name>A0A8R1HRG1_CAEJA</name>
<dbReference type="InterPro" id="IPR050198">
    <property type="entry name" value="Non-receptor_tyrosine_kinases"/>
</dbReference>
<feature type="domain" description="Protein kinase" evidence="12">
    <location>
        <begin position="151"/>
        <end position="408"/>
    </location>
</feature>
<feature type="region of interest" description="Disordered" evidence="10">
    <location>
        <begin position="409"/>
        <end position="458"/>
    </location>
</feature>
<dbReference type="PRINTS" id="PR00109">
    <property type="entry name" value="TYRKINASE"/>
</dbReference>
<evidence type="ECO:0000256" key="7">
    <source>
        <dbReference type="PROSITE-ProRule" id="PRU00191"/>
    </source>
</evidence>
<feature type="compositionally biased region" description="Polar residues" evidence="10">
    <location>
        <begin position="7"/>
        <end position="16"/>
    </location>
</feature>
<keyword evidence="1 9" id="KW-0808">Transferase</keyword>
<dbReference type="GO" id="GO:0004715">
    <property type="term" value="F:non-membrane spanning protein tyrosine kinase activity"/>
    <property type="evidence" value="ECO:0007669"/>
    <property type="project" value="UniProtKB-EC"/>
</dbReference>
<dbReference type="InterPro" id="IPR001245">
    <property type="entry name" value="Ser-Thr/Tyr_kinase_cat_dom"/>
</dbReference>
<evidence type="ECO:0000259" key="12">
    <source>
        <dbReference type="PROSITE" id="PS50011"/>
    </source>
</evidence>
<evidence type="ECO:0000313" key="14">
    <source>
        <dbReference type="Proteomes" id="UP000005237"/>
    </source>
</evidence>
<feature type="compositionally biased region" description="Basic and acidic residues" evidence="10">
    <location>
        <begin position="413"/>
        <end position="432"/>
    </location>
</feature>
<dbReference type="SMART" id="SM00219">
    <property type="entry name" value="TyrKc"/>
    <property type="match status" value="1"/>
</dbReference>
<dbReference type="Gene3D" id="3.30.505.10">
    <property type="entry name" value="SH2 domain"/>
    <property type="match status" value="1"/>
</dbReference>
<evidence type="ECO:0000256" key="3">
    <source>
        <dbReference type="ARBA" id="ARBA00022777"/>
    </source>
</evidence>
<evidence type="ECO:0000256" key="8">
    <source>
        <dbReference type="PROSITE-ProRule" id="PRU10141"/>
    </source>
</evidence>
<evidence type="ECO:0000256" key="6">
    <source>
        <dbReference type="ARBA" id="ARBA00051245"/>
    </source>
</evidence>
<dbReference type="CDD" id="cd00192">
    <property type="entry name" value="PTKc"/>
    <property type="match status" value="1"/>
</dbReference>
<keyword evidence="2 8" id="KW-0547">Nucleotide-binding</keyword>
<dbReference type="EnsemblMetazoa" id="CJA06514.1">
    <property type="protein sequence ID" value="CJA06514.1"/>
    <property type="gene ID" value="WBGene00125718"/>
</dbReference>
<dbReference type="GO" id="GO:0005524">
    <property type="term" value="F:ATP binding"/>
    <property type="evidence" value="ECO:0007669"/>
    <property type="project" value="UniProtKB-UniRule"/>
</dbReference>
<feature type="domain" description="SH2" evidence="11">
    <location>
        <begin position="43"/>
        <end position="139"/>
    </location>
</feature>
<dbReference type="InterPro" id="IPR000980">
    <property type="entry name" value="SH2"/>
</dbReference>
<evidence type="ECO:0000256" key="9">
    <source>
        <dbReference type="RuleBase" id="RU362096"/>
    </source>
</evidence>
<dbReference type="Pfam" id="PF00017">
    <property type="entry name" value="SH2"/>
    <property type="match status" value="1"/>
</dbReference>
<keyword evidence="3 9" id="KW-0418">Kinase</keyword>
<evidence type="ECO:0000256" key="2">
    <source>
        <dbReference type="ARBA" id="ARBA00022741"/>
    </source>
</evidence>
<feature type="region of interest" description="Disordered" evidence="10">
    <location>
        <begin position="1"/>
        <end position="37"/>
    </location>
</feature>
<evidence type="ECO:0000313" key="13">
    <source>
        <dbReference type="EnsemblMetazoa" id="CJA06514.1"/>
    </source>
</evidence>
<dbReference type="AlphaFoldDB" id="A0A8R1HRG1"/>
<dbReference type="Gene3D" id="1.10.510.10">
    <property type="entry name" value="Transferase(Phosphotransferase) domain 1"/>
    <property type="match status" value="1"/>
</dbReference>
<organism evidence="13 14">
    <name type="scientific">Caenorhabditis japonica</name>
    <dbReference type="NCBI Taxonomy" id="281687"/>
    <lineage>
        <taxon>Eukaryota</taxon>
        <taxon>Metazoa</taxon>
        <taxon>Ecdysozoa</taxon>
        <taxon>Nematoda</taxon>
        <taxon>Chromadorea</taxon>
        <taxon>Rhabditida</taxon>
        <taxon>Rhabditina</taxon>
        <taxon>Rhabditomorpha</taxon>
        <taxon>Rhabditoidea</taxon>
        <taxon>Rhabditidae</taxon>
        <taxon>Peloderinae</taxon>
        <taxon>Caenorhabditis</taxon>
    </lineage>
</organism>